<organism evidence="3 4">
    <name type="scientific">Paenibacillus profundus</name>
    <dbReference type="NCBI Taxonomy" id="1173085"/>
    <lineage>
        <taxon>Bacteria</taxon>
        <taxon>Bacillati</taxon>
        <taxon>Bacillota</taxon>
        <taxon>Bacilli</taxon>
        <taxon>Bacillales</taxon>
        <taxon>Paenibacillaceae</taxon>
        <taxon>Paenibacillus</taxon>
    </lineage>
</organism>
<proteinExistence type="predicted"/>
<accession>A0ABS8YC60</accession>
<feature type="transmembrane region" description="Helical" evidence="2">
    <location>
        <begin position="7"/>
        <end position="27"/>
    </location>
</feature>
<keyword evidence="2" id="KW-1133">Transmembrane helix</keyword>
<feature type="compositionally biased region" description="Polar residues" evidence="1">
    <location>
        <begin position="54"/>
        <end position="65"/>
    </location>
</feature>
<gene>
    <name evidence="3" type="ORF">LQV63_01965</name>
</gene>
<evidence type="ECO:0000313" key="4">
    <source>
        <dbReference type="Proteomes" id="UP001199916"/>
    </source>
</evidence>
<comment type="caution">
    <text evidence="3">The sequence shown here is derived from an EMBL/GenBank/DDBJ whole genome shotgun (WGS) entry which is preliminary data.</text>
</comment>
<evidence type="ECO:0000256" key="2">
    <source>
        <dbReference type="SAM" id="Phobius"/>
    </source>
</evidence>
<dbReference type="Proteomes" id="UP001199916">
    <property type="component" value="Unassembled WGS sequence"/>
</dbReference>
<keyword evidence="2" id="KW-0812">Transmembrane</keyword>
<dbReference type="RefSeq" id="WP_019425015.1">
    <property type="nucleotide sequence ID" value="NZ_JAJNBZ010000001.1"/>
</dbReference>
<evidence type="ECO:0000256" key="1">
    <source>
        <dbReference type="SAM" id="MobiDB-lite"/>
    </source>
</evidence>
<sequence length="75" mass="8322">MFKDRRFLIGLGAGIIIGGLLLQMIFIGQKYAVPVSEQELREAAERAGLELVPRNNQVNESTDQGQPKPVNKDNK</sequence>
<keyword evidence="4" id="KW-1185">Reference proteome</keyword>
<evidence type="ECO:0000313" key="3">
    <source>
        <dbReference type="EMBL" id="MCE5168085.1"/>
    </source>
</evidence>
<protein>
    <submittedName>
        <fullName evidence="3">Uncharacterized protein</fullName>
    </submittedName>
</protein>
<dbReference type="EMBL" id="JAJNBZ010000001">
    <property type="protein sequence ID" value="MCE5168085.1"/>
    <property type="molecule type" value="Genomic_DNA"/>
</dbReference>
<reference evidence="3 4" key="1">
    <citation type="submission" date="2021-11" db="EMBL/GenBank/DDBJ databases">
        <title>Draft genome sequence of Paenibacillus profundus YoMME, a new Gram-positive bacteria with exoelectrogenic properties.</title>
        <authorList>
            <person name="Hubenova Y."/>
            <person name="Hubenova E."/>
            <person name="Manasiev Y."/>
            <person name="Peykov S."/>
            <person name="Mitov M."/>
        </authorList>
    </citation>
    <scope>NUCLEOTIDE SEQUENCE [LARGE SCALE GENOMIC DNA]</scope>
    <source>
        <strain evidence="3 4">YoMME</strain>
    </source>
</reference>
<keyword evidence="2" id="KW-0472">Membrane</keyword>
<name>A0ABS8YC60_9BACL</name>
<feature type="region of interest" description="Disordered" evidence="1">
    <location>
        <begin position="51"/>
        <end position="75"/>
    </location>
</feature>